<protein>
    <recommendedName>
        <fullName evidence="2">MmyB-like transcription regulator ligand binding domain-containing protein</fullName>
    </recommendedName>
</protein>
<evidence type="ECO:0000313" key="1">
    <source>
        <dbReference type="EMBL" id="BFP53544.1"/>
    </source>
</evidence>
<dbReference type="KEGG" id="stcm:SCMC78_33510"/>
<reference evidence="1" key="1">
    <citation type="submission" date="2024-07" db="EMBL/GenBank/DDBJ databases">
        <title>Complete genome sequences of cellulolytic bacteria, Kitasatospora sp. CMC57 and Streptomyces sp. CMC78, isolated from Japanese agricultural soil.</title>
        <authorList>
            <person name="Hashimoto T."/>
            <person name="Ito M."/>
            <person name="Iwamoto M."/>
            <person name="Fukahori D."/>
            <person name="Shoda T."/>
            <person name="Sakoda M."/>
            <person name="Morohoshi T."/>
            <person name="Mitsuboshi M."/>
            <person name="Nishizawa T."/>
        </authorList>
    </citation>
    <scope>NUCLEOTIDE SEQUENCE</scope>
    <source>
        <strain evidence="1">CMC78</strain>
    </source>
</reference>
<organism evidence="1">
    <name type="scientific">Streptomyces sp. CMC78</name>
    <dbReference type="NCBI Taxonomy" id="3231512"/>
    <lineage>
        <taxon>Bacteria</taxon>
        <taxon>Bacillati</taxon>
        <taxon>Actinomycetota</taxon>
        <taxon>Actinomycetes</taxon>
        <taxon>Kitasatosporales</taxon>
        <taxon>Streptomycetaceae</taxon>
        <taxon>Streptomyces</taxon>
    </lineage>
</organism>
<sequence length="87" mass="9582">MTGWRPPVTADVALTPLPRHRLAVRVAAPELDVSYTSNADVLAGRLSVFTLGPDGEDAGPHRFTSILERKLFPTVPEARVNTFYEHL</sequence>
<dbReference type="AlphaFoldDB" id="A0AB33KJA4"/>
<gene>
    <name evidence="1" type="ORF">SCMC78_33510</name>
</gene>
<name>A0AB33KJA4_9ACTN</name>
<evidence type="ECO:0008006" key="2">
    <source>
        <dbReference type="Google" id="ProtNLM"/>
    </source>
</evidence>
<accession>A0AB33KJA4</accession>
<dbReference type="EMBL" id="AP035884">
    <property type="protein sequence ID" value="BFP53544.1"/>
    <property type="molecule type" value="Genomic_DNA"/>
</dbReference>
<proteinExistence type="predicted"/>